<evidence type="ECO:0000313" key="10">
    <source>
        <dbReference type="Proteomes" id="UP000247612"/>
    </source>
</evidence>
<feature type="transmembrane region" description="Helical" evidence="7">
    <location>
        <begin position="159"/>
        <end position="183"/>
    </location>
</feature>
<dbReference type="GO" id="GO:0055085">
    <property type="term" value="P:transmembrane transport"/>
    <property type="evidence" value="ECO:0007669"/>
    <property type="project" value="InterPro"/>
</dbReference>
<feature type="domain" description="ABC transmembrane type-1" evidence="8">
    <location>
        <begin position="72"/>
        <end position="287"/>
    </location>
</feature>
<dbReference type="PANTHER" id="PTHR30193">
    <property type="entry name" value="ABC TRANSPORTER PERMEASE PROTEIN"/>
    <property type="match status" value="1"/>
</dbReference>
<organism evidence="9 10">
    <name type="scientific">Dielma fastidiosa</name>
    <dbReference type="NCBI Taxonomy" id="1034346"/>
    <lineage>
        <taxon>Bacteria</taxon>
        <taxon>Bacillati</taxon>
        <taxon>Bacillota</taxon>
        <taxon>Erysipelotrichia</taxon>
        <taxon>Erysipelotrichales</taxon>
        <taxon>Erysipelotrichaceae</taxon>
        <taxon>Dielma</taxon>
    </lineage>
</organism>
<evidence type="ECO:0000256" key="6">
    <source>
        <dbReference type="ARBA" id="ARBA00023136"/>
    </source>
</evidence>
<dbReference type="OrthoDB" id="42615at2"/>
<evidence type="ECO:0000256" key="2">
    <source>
        <dbReference type="ARBA" id="ARBA00022448"/>
    </source>
</evidence>
<dbReference type="Proteomes" id="UP000247612">
    <property type="component" value="Unassembled WGS sequence"/>
</dbReference>
<reference evidence="9 10" key="1">
    <citation type="submission" date="2018-05" db="EMBL/GenBank/DDBJ databases">
        <title>Genomic Encyclopedia of Type Strains, Phase IV (KMG-IV): sequencing the most valuable type-strain genomes for metagenomic binning, comparative biology and taxonomic classification.</title>
        <authorList>
            <person name="Goeker M."/>
        </authorList>
    </citation>
    <scope>NUCLEOTIDE SEQUENCE [LARGE SCALE GENOMIC DNA]</scope>
    <source>
        <strain evidence="9 10">JC118</strain>
    </source>
</reference>
<comment type="subcellular location">
    <subcellularLocation>
        <location evidence="1 7">Cell membrane</location>
        <topology evidence="1 7">Multi-pass membrane protein</topology>
    </subcellularLocation>
</comment>
<keyword evidence="3" id="KW-1003">Cell membrane</keyword>
<feature type="transmembrane region" description="Helical" evidence="7">
    <location>
        <begin position="203"/>
        <end position="222"/>
    </location>
</feature>
<dbReference type="EMBL" id="QJKH01000014">
    <property type="protein sequence ID" value="PXX76213.1"/>
    <property type="molecule type" value="Genomic_DNA"/>
</dbReference>
<dbReference type="CDD" id="cd06261">
    <property type="entry name" value="TM_PBP2"/>
    <property type="match status" value="1"/>
</dbReference>
<evidence type="ECO:0000256" key="4">
    <source>
        <dbReference type="ARBA" id="ARBA00022692"/>
    </source>
</evidence>
<accession>A0A318KEZ9</accession>
<protein>
    <submittedName>
        <fullName evidence="9">Multiple sugar transport system permease protein</fullName>
    </submittedName>
</protein>
<proteinExistence type="inferred from homology"/>
<feature type="transmembrane region" description="Helical" evidence="7">
    <location>
        <begin position="78"/>
        <end position="97"/>
    </location>
</feature>
<dbReference type="GO" id="GO:0005886">
    <property type="term" value="C:plasma membrane"/>
    <property type="evidence" value="ECO:0007669"/>
    <property type="project" value="UniProtKB-SubCell"/>
</dbReference>
<feature type="transmembrane region" description="Helical" evidence="7">
    <location>
        <begin position="135"/>
        <end position="152"/>
    </location>
</feature>
<dbReference type="PANTHER" id="PTHR30193:SF37">
    <property type="entry name" value="INNER MEMBRANE ABC TRANSPORTER PERMEASE PROTEIN YCJO"/>
    <property type="match status" value="1"/>
</dbReference>
<evidence type="ECO:0000256" key="5">
    <source>
        <dbReference type="ARBA" id="ARBA00022989"/>
    </source>
</evidence>
<evidence type="ECO:0000256" key="3">
    <source>
        <dbReference type="ARBA" id="ARBA00022475"/>
    </source>
</evidence>
<keyword evidence="2 7" id="KW-0813">Transport</keyword>
<feature type="transmembrane region" description="Helical" evidence="7">
    <location>
        <begin position="109"/>
        <end position="129"/>
    </location>
</feature>
<keyword evidence="9" id="KW-0762">Sugar transport</keyword>
<keyword evidence="5 7" id="KW-1133">Transmembrane helix</keyword>
<evidence type="ECO:0000256" key="1">
    <source>
        <dbReference type="ARBA" id="ARBA00004651"/>
    </source>
</evidence>
<dbReference type="Pfam" id="PF00528">
    <property type="entry name" value="BPD_transp_1"/>
    <property type="match status" value="1"/>
</dbReference>
<dbReference type="Gene3D" id="1.10.3720.10">
    <property type="entry name" value="MetI-like"/>
    <property type="match status" value="1"/>
</dbReference>
<feature type="transmembrane region" description="Helical" evidence="7">
    <location>
        <begin position="267"/>
        <end position="290"/>
    </location>
</feature>
<dbReference type="InterPro" id="IPR035906">
    <property type="entry name" value="MetI-like_sf"/>
</dbReference>
<dbReference type="PROSITE" id="PS50928">
    <property type="entry name" value="ABC_TM1"/>
    <property type="match status" value="1"/>
</dbReference>
<evidence type="ECO:0000259" key="8">
    <source>
        <dbReference type="PROSITE" id="PS50928"/>
    </source>
</evidence>
<gene>
    <name evidence="9" type="ORF">DES51_11468</name>
</gene>
<keyword evidence="4 7" id="KW-0812">Transmembrane</keyword>
<dbReference type="SUPFAM" id="SSF161098">
    <property type="entry name" value="MetI-like"/>
    <property type="match status" value="1"/>
</dbReference>
<dbReference type="RefSeq" id="WP_022938158.1">
    <property type="nucleotide sequence ID" value="NZ_CABKRQ010000004.1"/>
</dbReference>
<comment type="caution">
    <text evidence="9">The sequence shown here is derived from an EMBL/GenBank/DDBJ whole genome shotgun (WGS) entry which is preliminary data.</text>
</comment>
<keyword evidence="10" id="KW-1185">Reference proteome</keyword>
<feature type="transmembrane region" description="Helical" evidence="7">
    <location>
        <begin position="234"/>
        <end position="255"/>
    </location>
</feature>
<evidence type="ECO:0000256" key="7">
    <source>
        <dbReference type="RuleBase" id="RU363032"/>
    </source>
</evidence>
<dbReference type="AlphaFoldDB" id="A0A318KEZ9"/>
<keyword evidence="6 7" id="KW-0472">Membrane</keyword>
<dbReference type="InterPro" id="IPR000515">
    <property type="entry name" value="MetI-like"/>
</dbReference>
<feature type="transmembrane region" description="Helical" evidence="7">
    <location>
        <begin position="12"/>
        <end position="33"/>
    </location>
</feature>
<evidence type="ECO:0000313" key="9">
    <source>
        <dbReference type="EMBL" id="PXX76213.1"/>
    </source>
</evidence>
<name>A0A318KEZ9_9FIRM</name>
<dbReference type="STRING" id="1034346.GCA_000313565_01853"/>
<sequence>MKRRRNLKETLSPYLYLAPFLIGVIVFTLYPMINVFIMSFKENYKYLTGAFSGFGLDNYTTVLSDPYFQQAIINTFKYVLTVIPISTCLAIVIATLLNQNIKFKALLQTAYFLPMVTSVTAVGLAWKFMFNYNSGLINFFLNIFGFESINWLQSAGNNFLALVIYGIWSILPFTIILLLSGLQNIDPLYNTAARVDGASPLRIFFKITIPLLAPTIFLVLIVNTISAFKVFNELFPLFNGPGVAYNLFTVVYYIYYQFRGLTPPKYGNAAAAAMVLFVIIFCFTMLQLWLQKRASKEG</sequence>
<dbReference type="InterPro" id="IPR051393">
    <property type="entry name" value="ABC_transporter_permease"/>
</dbReference>
<comment type="similarity">
    <text evidence="7">Belongs to the binding-protein-dependent transport system permease family.</text>
</comment>